<name>A0ABX3N309_9FLAO</name>
<evidence type="ECO:0000313" key="3">
    <source>
        <dbReference type="Proteomes" id="UP000190016"/>
    </source>
</evidence>
<protein>
    <recommendedName>
        <fullName evidence="4">Phage abortive infection protein</fullName>
    </recommendedName>
</protein>
<feature type="transmembrane region" description="Helical" evidence="1">
    <location>
        <begin position="12"/>
        <end position="35"/>
    </location>
</feature>
<keyword evidence="1" id="KW-0472">Membrane</keyword>
<keyword evidence="1" id="KW-1133">Transmembrane helix</keyword>
<organism evidence="2 3">
    <name type="scientific">Elizabethkingia ursingii</name>
    <dbReference type="NCBI Taxonomy" id="1756150"/>
    <lineage>
        <taxon>Bacteria</taxon>
        <taxon>Pseudomonadati</taxon>
        <taxon>Bacteroidota</taxon>
        <taxon>Flavobacteriia</taxon>
        <taxon>Flavobacteriales</taxon>
        <taxon>Weeksellaceae</taxon>
        <taxon>Elizabethkingia</taxon>
    </lineage>
</organism>
<reference evidence="2 3" key="1">
    <citation type="submission" date="2016-07" db="EMBL/GenBank/DDBJ databases">
        <title>Revisiting the Taxonomy of the Elizabethkingia Genus based on Whole-Genome Sequencing, Optical Mapping, and MALDI-TOF.</title>
        <authorList>
            <person name="Nicholson A.C."/>
        </authorList>
    </citation>
    <scope>NUCLEOTIDE SEQUENCE [LARGE SCALE GENOMIC DNA]</scope>
    <source>
        <strain evidence="2 3">C1558</strain>
    </source>
</reference>
<dbReference type="Proteomes" id="UP000190016">
    <property type="component" value="Unassembled WGS sequence"/>
</dbReference>
<gene>
    <name evidence="2" type="ORF">BB021_16945</name>
</gene>
<keyword evidence="3" id="KW-1185">Reference proteome</keyword>
<proteinExistence type="predicted"/>
<sequence>MYFTIEPEFVKNIIGDIIGASIGTGTALAIFYLTIRNDKEKEQDRIRNESENRNENFINLLKSSVLHLVAVDECLSRMINQFDSDIINFPLMEFTPDKSFDRLEEYLGNENYFQSFVYVYGVNCYNNLTKSIDYFNTQLRNIIPSLEKTRIADYENKIKYKELSKQAIRYIVNLRFDSCGINKSNMQVIMNILKEYNIASNSNNYSLKFDIAFLTRFLEEGLGSEINNNRVINILETIKDAYVFFEEIQFQNIVTKENLILIREKMRAAKIIYSKEIITLEEISVNGKISKKN</sequence>
<evidence type="ECO:0000313" key="2">
    <source>
        <dbReference type="EMBL" id="OPB84429.1"/>
    </source>
</evidence>
<evidence type="ECO:0000256" key="1">
    <source>
        <dbReference type="SAM" id="Phobius"/>
    </source>
</evidence>
<dbReference type="RefSeq" id="WP_078779788.1">
    <property type="nucleotide sequence ID" value="NZ_MBDS01000020.1"/>
</dbReference>
<comment type="caution">
    <text evidence="2">The sequence shown here is derived from an EMBL/GenBank/DDBJ whole genome shotgun (WGS) entry which is preliminary data.</text>
</comment>
<keyword evidence="1" id="KW-0812">Transmembrane</keyword>
<evidence type="ECO:0008006" key="4">
    <source>
        <dbReference type="Google" id="ProtNLM"/>
    </source>
</evidence>
<dbReference type="EMBL" id="MBDS01000020">
    <property type="protein sequence ID" value="OPB84429.1"/>
    <property type="molecule type" value="Genomic_DNA"/>
</dbReference>
<accession>A0ABX3N309</accession>